<dbReference type="HOGENOM" id="CLU_047366_0_0_5"/>
<keyword evidence="1" id="KW-0807">Transducer</keyword>
<proteinExistence type="predicted"/>
<dbReference type="KEGG" id="hba:Hbal_1115"/>
<protein>
    <submittedName>
        <fullName evidence="3">Methyl-accepting chemotaxis sensory transducer</fullName>
    </submittedName>
</protein>
<dbReference type="Pfam" id="PF00015">
    <property type="entry name" value="MCPsignal"/>
    <property type="match status" value="1"/>
</dbReference>
<dbReference type="SUPFAM" id="SSF58104">
    <property type="entry name" value="Methyl-accepting chemotaxis protein (MCP) signaling domain"/>
    <property type="match status" value="1"/>
</dbReference>
<dbReference type="Gene3D" id="3.30.450.20">
    <property type="entry name" value="PAS domain"/>
    <property type="match status" value="1"/>
</dbReference>
<name>C6XRH5_HIRBI</name>
<dbReference type="PROSITE" id="PS50111">
    <property type="entry name" value="CHEMOTAXIS_TRANSDUC_2"/>
    <property type="match status" value="1"/>
</dbReference>
<gene>
    <name evidence="3" type="ordered locus">Hbal_1115</name>
</gene>
<dbReference type="AlphaFoldDB" id="C6XRH5"/>
<accession>C6XRH5</accession>
<dbReference type="Proteomes" id="UP000002745">
    <property type="component" value="Chromosome"/>
</dbReference>
<dbReference type="eggNOG" id="COG0840">
    <property type="taxonomic scope" value="Bacteria"/>
</dbReference>
<evidence type="ECO:0000313" key="4">
    <source>
        <dbReference type="Proteomes" id="UP000002745"/>
    </source>
</evidence>
<dbReference type="GO" id="GO:0016020">
    <property type="term" value="C:membrane"/>
    <property type="evidence" value="ECO:0007669"/>
    <property type="project" value="InterPro"/>
</dbReference>
<dbReference type="EMBL" id="CP001678">
    <property type="protein sequence ID" value="ACT58807.1"/>
    <property type="molecule type" value="Genomic_DNA"/>
</dbReference>
<evidence type="ECO:0000256" key="1">
    <source>
        <dbReference type="PROSITE-ProRule" id="PRU00284"/>
    </source>
</evidence>
<dbReference type="InterPro" id="IPR004089">
    <property type="entry name" value="MCPsignal_dom"/>
</dbReference>
<organism evidence="3 4">
    <name type="scientific">Hirschia baltica (strain ATCC 49814 / DSM 5838 / IFAM 1418)</name>
    <dbReference type="NCBI Taxonomy" id="582402"/>
    <lineage>
        <taxon>Bacteria</taxon>
        <taxon>Pseudomonadati</taxon>
        <taxon>Pseudomonadota</taxon>
        <taxon>Alphaproteobacteria</taxon>
        <taxon>Hyphomonadales</taxon>
        <taxon>Hyphomonadaceae</taxon>
        <taxon>Hirschia</taxon>
    </lineage>
</organism>
<feature type="domain" description="Methyl-accepting transducer" evidence="2">
    <location>
        <begin position="1"/>
        <end position="43"/>
    </location>
</feature>
<dbReference type="RefSeq" id="WP_015826957.1">
    <property type="nucleotide sequence ID" value="NC_012982.1"/>
</dbReference>
<dbReference type="CDD" id="cd18773">
    <property type="entry name" value="PDC1_HK_sensor"/>
    <property type="match status" value="1"/>
</dbReference>
<dbReference type="GO" id="GO:0007165">
    <property type="term" value="P:signal transduction"/>
    <property type="evidence" value="ECO:0007669"/>
    <property type="project" value="UniProtKB-KW"/>
</dbReference>
<dbReference type="STRING" id="582402.Hbal_1115"/>
<evidence type="ECO:0000313" key="3">
    <source>
        <dbReference type="EMBL" id="ACT58807.1"/>
    </source>
</evidence>
<evidence type="ECO:0000259" key="2">
    <source>
        <dbReference type="PROSITE" id="PS50111"/>
    </source>
</evidence>
<dbReference type="Gene3D" id="1.10.287.950">
    <property type="entry name" value="Methyl-accepting chemotaxis protein"/>
    <property type="match status" value="1"/>
</dbReference>
<sequence length="309" mass="33819">MLAFNALIEAKRVGELGAGFGVVADEVKGVSASVDMLAQSLSSELVAEISALEQTICNMISQANGKRLIDLSLNAVELIDRNLFERTCDVRWWATDSALVDAIDNDAASARDYASKRLGVILGAYTVYVDLWLCDMNGKIIANGRPDIYPVIGEDVSYKNWYRQARNLQSGDDYIVDDITEESLLSNAQIATYAASVRKNGDLHGEQIGVLGIHFDWEPQAASIVNGIRLTNEEADRTSVLLIDAQDRIIASSDPKRRLGETFDLSLTDPEAGFYTSKSGETVGYHLTPGYETYAGLGWRGVIVQRATR</sequence>
<keyword evidence="4" id="KW-1185">Reference proteome</keyword>
<reference evidence="4" key="1">
    <citation type="journal article" date="2011" name="J. Bacteriol.">
        <title>Genome sequences of eight morphologically diverse alphaproteobacteria.</title>
        <authorList>
            <consortium name="US DOE Joint Genome Institute"/>
            <person name="Brown P.J."/>
            <person name="Kysela D.T."/>
            <person name="Buechlein A."/>
            <person name="Hemmerich C."/>
            <person name="Brun Y.V."/>
        </authorList>
    </citation>
    <scope>NUCLEOTIDE SEQUENCE [LARGE SCALE GENOMIC DNA]</scope>
    <source>
        <strain evidence="4">ATCC 49814 / DSM 5838 / IFAM 1418</strain>
    </source>
</reference>
<dbReference type="OrthoDB" id="9765776at2"/>